<evidence type="ECO:0000256" key="5">
    <source>
        <dbReference type="ARBA" id="ARBA00022741"/>
    </source>
</evidence>
<keyword evidence="9" id="KW-0693">Viral RNA replication</keyword>
<dbReference type="GO" id="GO:0005524">
    <property type="term" value="F:ATP binding"/>
    <property type="evidence" value="ECO:0007669"/>
    <property type="project" value="UniProtKB-KW"/>
</dbReference>
<dbReference type="InterPro" id="IPR043128">
    <property type="entry name" value="Rev_trsase/Diguanyl_cyclase"/>
</dbReference>
<feature type="region of interest" description="Disordered" evidence="10">
    <location>
        <begin position="1543"/>
        <end position="1585"/>
    </location>
</feature>
<evidence type="ECO:0000256" key="7">
    <source>
        <dbReference type="ARBA" id="ARBA00022807"/>
    </source>
</evidence>
<evidence type="ECO:0000256" key="9">
    <source>
        <dbReference type="ARBA" id="ARBA00022953"/>
    </source>
</evidence>
<evidence type="ECO:0000313" key="13">
    <source>
        <dbReference type="EMBL" id="QJI53557.1"/>
    </source>
</evidence>
<dbReference type="InterPro" id="IPR027417">
    <property type="entry name" value="P-loop_NTPase"/>
</dbReference>
<keyword evidence="4" id="KW-0548">Nucleotidyltransferase</keyword>
<dbReference type="InterPro" id="IPR037151">
    <property type="entry name" value="AlkB-like_sf"/>
</dbReference>
<name>A0A6M3YNX8_9VIRU</name>
<reference evidence="13" key="1">
    <citation type="submission" date="2020-01" db="EMBL/GenBank/DDBJ databases">
        <title>Viral genomes from wild and zoo birds in China.</title>
        <authorList>
            <person name="Zhao M."/>
            <person name="Shan L.T."/>
            <person name="Yang X.S."/>
            <person name="Zhang W."/>
        </authorList>
    </citation>
    <scope>NUCLEOTIDE SEQUENCE</scope>
    <source>
        <strain evidence="13">Rfb199shi3</strain>
    </source>
</reference>
<feature type="domain" description="Peptidase C3" evidence="12">
    <location>
        <begin position="1640"/>
        <end position="1848"/>
    </location>
</feature>
<keyword evidence="2" id="KW-0645">Protease</keyword>
<evidence type="ECO:0000256" key="3">
    <source>
        <dbReference type="ARBA" id="ARBA00022679"/>
    </source>
</evidence>
<dbReference type="PROSITE" id="PS51874">
    <property type="entry name" value="PCV_3C_PRO"/>
    <property type="match status" value="1"/>
</dbReference>
<keyword evidence="5" id="KW-0547">Nucleotide-binding</keyword>
<dbReference type="GO" id="GO:0006508">
    <property type="term" value="P:proteolysis"/>
    <property type="evidence" value="ECO:0007669"/>
    <property type="project" value="UniProtKB-KW"/>
</dbReference>
<keyword evidence="1" id="KW-0696">RNA-directed RNA polymerase</keyword>
<keyword evidence="8" id="KW-0067">ATP-binding</keyword>
<dbReference type="Gene3D" id="3.40.50.300">
    <property type="entry name" value="P-loop containing nucleotide triphosphate hydrolases"/>
    <property type="match status" value="1"/>
</dbReference>
<evidence type="ECO:0000256" key="2">
    <source>
        <dbReference type="ARBA" id="ARBA00022670"/>
    </source>
</evidence>
<dbReference type="SUPFAM" id="SSF52540">
    <property type="entry name" value="P-loop containing nucleoside triphosphate hydrolases"/>
    <property type="match status" value="1"/>
</dbReference>
<dbReference type="GO" id="GO:0006351">
    <property type="term" value="P:DNA-templated transcription"/>
    <property type="evidence" value="ECO:0007669"/>
    <property type="project" value="InterPro"/>
</dbReference>
<dbReference type="Gene3D" id="2.60.120.590">
    <property type="entry name" value="Alpha-ketoglutarate-dependent dioxygenase AlkB-like"/>
    <property type="match status" value="1"/>
</dbReference>
<dbReference type="GO" id="GO:0003968">
    <property type="term" value="F:RNA-directed RNA polymerase activity"/>
    <property type="evidence" value="ECO:0007669"/>
    <property type="project" value="UniProtKB-KW"/>
</dbReference>
<dbReference type="GO" id="GO:0004197">
    <property type="term" value="F:cysteine-type endopeptidase activity"/>
    <property type="evidence" value="ECO:0007669"/>
    <property type="project" value="InterPro"/>
</dbReference>
<evidence type="ECO:0000256" key="1">
    <source>
        <dbReference type="ARBA" id="ARBA00022484"/>
    </source>
</evidence>
<keyword evidence="6" id="KW-0378">Hydrolase</keyword>
<accession>A0A6M3YNX8</accession>
<dbReference type="InterPro" id="IPR001205">
    <property type="entry name" value="RNA-dir_pol_C"/>
</dbReference>
<feature type="domain" description="SF3 helicase" evidence="11">
    <location>
        <begin position="825"/>
        <end position="991"/>
    </location>
</feature>
<dbReference type="InterPro" id="IPR014759">
    <property type="entry name" value="Helicase_SF3_ssRNA_vir"/>
</dbReference>
<dbReference type="InterPro" id="IPR044067">
    <property type="entry name" value="PCV_3C_PRO"/>
</dbReference>
<evidence type="ECO:0000259" key="12">
    <source>
        <dbReference type="PROSITE" id="PS51874"/>
    </source>
</evidence>
<proteinExistence type="predicted"/>
<dbReference type="SUPFAM" id="SSF50494">
    <property type="entry name" value="Trypsin-like serine proteases"/>
    <property type="match status" value="1"/>
</dbReference>
<dbReference type="InterPro" id="IPR000605">
    <property type="entry name" value="Helicase_SF3_ssDNA/RNA_vir"/>
</dbReference>
<dbReference type="Pfam" id="PF00680">
    <property type="entry name" value="RdRP_1"/>
    <property type="match status" value="1"/>
</dbReference>
<evidence type="ECO:0000256" key="4">
    <source>
        <dbReference type="ARBA" id="ARBA00022695"/>
    </source>
</evidence>
<dbReference type="GO" id="GO:0003724">
    <property type="term" value="F:RNA helicase activity"/>
    <property type="evidence" value="ECO:0007669"/>
    <property type="project" value="InterPro"/>
</dbReference>
<dbReference type="CDD" id="cd23169">
    <property type="entry name" value="ps-ssRNAv-Picornavirales"/>
    <property type="match status" value="1"/>
</dbReference>
<sequence length="2570" mass="292484">MVEVSASNVSDAYAQTNISLDQSSTSVEERPFVSSEPIRRVNISRSHNIIFAHALAFPPSFGSESSDFTIEKIKDYWTKNPLPDGPLYSFGEYVVKQLLDTKSIHCFSEYDTINQLKMKLDNYQMTYFSEYATLPIEWNSIVLACKTCSVIFDNDYEKMPIKAYNGFCSVLSGVMTCERKLLLSCIEYKCGCELPLIASQTNVKNIKYVMSRLKLCNSIPLLHAIFRAPNVKTKLLAIVRLLELYDTFWGELPWTTFEKLGEFLVIAFNWIMEKTELAKDCAAAGFNWVQTKVNDMQVYFGKQKEEPDVVVDLDVKKQCKPKVPILCNKCQEPSSRGCSMCNMHMCADCTTGLKKGKFCGCPAYFHHVQECNCAGNNDCLYRAFAEARTSTVRAVKRSVYSWLSSARASEQYEIFCQTYPSYAPLDWNIFKQNVLDQLRVNVMCETDTLISLYMMFGVSIYVYDEQVDLAAEEWESVVTLRGVHNPLQKACVSLTLSNAHYELNHDVLQEKPTTMLWGAPFSGWDEVPVYQEFKTVNQMAKNHEDSKKIPAAIVEKIPKLIKYEQITEDMFSEDESECSSESSTPSFMQEDIKRCTEKFAALHTHGKDPVEPDTSEDRVCAQNAENTQRLNKENKQTWFEYMKSLEWSEIGKLVKDWFLNASKSVIEFFQNNPIVTGMISIVVGIASFLGISVVNFSSNVEGLHFIKKFADTTRTMYYAERGAQGLISAFSATMDAAKDILGISKNPTLDKFKHEVASNLELAESMLELATNNCGKFVNDSSKFLEFKKNIELIRKSYYDLAKMHADKDLMVIQPIWNSLNRVFEKLQLTYNKVMASSMSRQEPVVVYLHGNTAIGKSHFATHLINQINVRTKSQMKTFTISKGPEYWNGFAQQEVIRIDDMNAVIGPEGDKDSALIFDLATSAPYNPNQASLEDKAIMANPKYLFVCSNHLTIPTNSMVTEQAAWERRRHIMVNVTWPEHEKNCPKNATDCPCLQALKEYEKKHGHKKFDHLVCTLIDPMTSSVAPTKAKKPFTKNPRAHYNGSEDAILNSLLEQGAGITSDEIVQMAIVKERDFFEVFQRSMRDSIAAGSMQAKSWSMPPQVFLLGPPGTGKSHMLQRYMEEAVGTKKIFIKNRDDFDKWAKQKFKQIVSSIVVVNDLSQCVDSPHFQEFFERVIERYDENRVPDDLWICAGNEDILTDKVMDMYNNVERVQMLYRRAEIFRTSFKQKGSSVKNAATKLFNIKPKYYVAEDVVDPLNIDKYVQYEHKGNLLTQYSAVSRLIAYVPVVNEVKVKTALVHKESVPMSSVLQIALSSGEFLDMINTTSIVKIMSVLTHGKAKSFSKTLDVKKLSTIIFRATTKAKKMMKTHFDSLDALILQIWNESLLEELKGECLVLKLDDVAYFADYTKELECGILKNYSDLEELKEELKEHVHKVTVSDVMSCGRSILPHWLVLAGEIASTIFSVAATTIAAVESVRDQTRMFESDEFLSKVTSAVEKGTAGMKDQFVTKMENGLSHLAGTNKLKPGIQYPKKPQYGDIEDDNFFLETPSPDSSANARPKDARKQVSPDASEKSKPKDVRRQAKLEKEIQAGWESYARTNFTNDVNKTVIVKEAVKFQLKSNDVIRKEKPITKEGCFDPATFDILNKMLKNCVEIITVTGERLCSGLVVRGRCIRTVRHLLDTVRIQDIRIRTMAGTIWKVKILFEDRIIDRLDLQVEDLTFPCYPDITVHFPSTKYTIEEGTHAVLLTPDMCVLKGTVTVMVRPYIVNNLMYRHFLQDNMKLHVIEYKGHRAGYTATGVNTKYGDCGSILIVTDPSLNHGKVIGMHIAASETKAYASPLRCGQYEEKPVFQVNPQHFLSSKWFRKVEIEDDPKILAVSKLPNHVPAKTKLFRNWYPIGEKLYEPAILSSRDPRGDGESLLRSESLKWCSQREELTAEQKQDLMNCAEEIAYHDVDILRGEDISLRKLTSTEALNKMKNASHSEPINTHTSAGYPWQKMTDKRGKTAFINIGENGERRFNNDPAVASLVGQLHSAIDDLEKGKDVDVVFQVMLKDELVKLKKIYQNPRKTRTIAVAPLHFTIAYRKYFHAAHAAQMQCWNKMPSKIGINPMGYDWHELITSAMRVSTFGIDIDFKDWDFSGSVFFMLLLLRYYEILFEELDPNCTQEDQDVRRRLYIHLMLFKILVGNEVWETTGGTPSGYGGTGPDNSKKNEILAYYCWVVIMRRINTKLANYRYFVEEVWHGCYGDDFLMAISQWAAKYFNGITISAEMLKLGFKAQTADKSSEMIAIKPLVDCIFLSRRFKLFGSIWMGPLVRSSLDKPTWYSSDRRSHYFWESPEDKIRSPDIVSNVYEMLLYNAALESREVFEVFRKAALKVQRDVNGPLPLSYEDTLTTMFGFAKPPAEVLGVEIVDCEDVLSMDWNHSQPEYVSNFANRTSYNFGPQYNYTGSALSNPMPRNIKRIMQHINLKFKKNFNSVLINVYPPGGKIPFHKDNEPGLDMSEGVLGVTLRGDGQITWKNGAGSVSRYLDPGVGYLMDESNLKQYSHSRDNHTQHTITMTLRKIDTSA</sequence>
<dbReference type="PROSITE" id="PS51218">
    <property type="entry name" value="SF3_HELICASE_2"/>
    <property type="match status" value="1"/>
</dbReference>
<keyword evidence="7" id="KW-0788">Thiol protease</keyword>
<dbReference type="Gene3D" id="3.30.70.270">
    <property type="match status" value="1"/>
</dbReference>
<organism evidence="13">
    <name type="scientific">Picornavirales sp</name>
    <dbReference type="NCBI Taxonomy" id="1955153"/>
    <lineage>
        <taxon>Viruses</taxon>
        <taxon>Riboviria</taxon>
        <taxon>Orthornavirae</taxon>
        <taxon>Pisuviricota</taxon>
        <taxon>Pisoniviricetes</taxon>
        <taxon>Picornavirales</taxon>
    </lineage>
</organism>
<evidence type="ECO:0000256" key="8">
    <source>
        <dbReference type="ARBA" id="ARBA00022840"/>
    </source>
</evidence>
<dbReference type="SUPFAM" id="SSF51197">
    <property type="entry name" value="Clavaminate synthase-like"/>
    <property type="match status" value="1"/>
</dbReference>
<dbReference type="Pfam" id="PF00910">
    <property type="entry name" value="RNA_helicase"/>
    <property type="match status" value="1"/>
</dbReference>
<keyword evidence="3" id="KW-0808">Transferase</keyword>
<dbReference type="InterPro" id="IPR043504">
    <property type="entry name" value="Peptidase_S1_PA_chymotrypsin"/>
</dbReference>
<evidence type="ECO:0000256" key="10">
    <source>
        <dbReference type="SAM" id="MobiDB-lite"/>
    </source>
</evidence>
<evidence type="ECO:0000259" key="11">
    <source>
        <dbReference type="PROSITE" id="PS51218"/>
    </source>
</evidence>
<dbReference type="InterPro" id="IPR009003">
    <property type="entry name" value="Peptidase_S1_PA"/>
</dbReference>
<dbReference type="InterPro" id="IPR043502">
    <property type="entry name" value="DNA/RNA_pol_sf"/>
</dbReference>
<dbReference type="GO" id="GO:0003723">
    <property type="term" value="F:RNA binding"/>
    <property type="evidence" value="ECO:0007669"/>
    <property type="project" value="InterPro"/>
</dbReference>
<evidence type="ECO:0000256" key="6">
    <source>
        <dbReference type="ARBA" id="ARBA00022801"/>
    </source>
</evidence>
<protein>
    <recommendedName>
        <fullName evidence="14">Polyprotein</fullName>
    </recommendedName>
</protein>
<dbReference type="EMBL" id="MN918680">
    <property type="protein sequence ID" value="QJI53557.1"/>
    <property type="molecule type" value="Genomic_RNA"/>
</dbReference>
<dbReference type="Gene3D" id="2.40.10.10">
    <property type="entry name" value="Trypsin-like serine proteases"/>
    <property type="match status" value="1"/>
</dbReference>
<dbReference type="SUPFAM" id="SSF56672">
    <property type="entry name" value="DNA/RNA polymerases"/>
    <property type="match status" value="1"/>
</dbReference>
<evidence type="ECO:0008006" key="14">
    <source>
        <dbReference type="Google" id="ProtNLM"/>
    </source>
</evidence>
<feature type="compositionally biased region" description="Basic and acidic residues" evidence="10">
    <location>
        <begin position="1560"/>
        <end position="1585"/>
    </location>
</feature>